<feature type="domain" description="Periplasmic binding protein" evidence="5">
    <location>
        <begin position="31"/>
        <end position="281"/>
    </location>
</feature>
<evidence type="ECO:0000256" key="4">
    <source>
        <dbReference type="SAM" id="SignalP"/>
    </source>
</evidence>
<evidence type="ECO:0000313" key="7">
    <source>
        <dbReference type="Proteomes" id="UP001059380"/>
    </source>
</evidence>
<evidence type="ECO:0000313" key="6">
    <source>
        <dbReference type="EMBL" id="UWZ85035.1"/>
    </source>
</evidence>
<proteinExistence type="inferred from homology"/>
<dbReference type="EMBL" id="CP093313">
    <property type="protein sequence ID" value="UWZ85035.1"/>
    <property type="molecule type" value="Genomic_DNA"/>
</dbReference>
<dbReference type="RefSeq" id="WP_260794543.1">
    <property type="nucleotide sequence ID" value="NZ_CP093313.1"/>
</dbReference>
<feature type="chain" id="PRO_5039932308" evidence="4">
    <location>
        <begin position="22"/>
        <end position="324"/>
    </location>
</feature>
<gene>
    <name evidence="6" type="ORF">MOP44_03605</name>
</gene>
<dbReference type="SUPFAM" id="SSF53822">
    <property type="entry name" value="Periplasmic binding protein-like I"/>
    <property type="match status" value="1"/>
</dbReference>
<evidence type="ECO:0000256" key="1">
    <source>
        <dbReference type="ARBA" id="ARBA00004196"/>
    </source>
</evidence>
<sequence>MRKIALALASLVLAFTTSCNTGKPPEVYYLIAANVQLPYWQTVANGFNKAAAAYNVQAKVAGPNTYDPSAELDALRTAIREKPAGILISVADVSTLERDIDSAIRNGIPVITVDSDAPATRRLYFIGTNNIQAGRLGGSRLIDKLNGKGNVAFFTMPGQPNLEDRLSGFKQVLNTQPGIKVQIIDMKGDAKTASDQAAQLLAKTGAQKIDAFVCLEAISGKPVADALKNAKATDRTVIAWDTDDGTLNAVRDGTIDSTIAQKPYTMGYSGLVLLHDVTEAKPSQLNKDFRTDWFSPYPVFVDTGTTLVDKGNVDLYFSAAAVNK</sequence>
<keyword evidence="7" id="KW-1185">Reference proteome</keyword>
<dbReference type="InterPro" id="IPR028082">
    <property type="entry name" value="Peripla_BP_I"/>
</dbReference>
<keyword evidence="3 4" id="KW-0732">Signal</keyword>
<comment type="subcellular location">
    <subcellularLocation>
        <location evidence="1">Cell envelope</location>
    </subcellularLocation>
</comment>
<evidence type="ECO:0000256" key="2">
    <source>
        <dbReference type="ARBA" id="ARBA00007639"/>
    </source>
</evidence>
<name>A0A9J7BQF9_9BACT</name>
<accession>A0A9J7BQF9</accession>
<dbReference type="AlphaFoldDB" id="A0A9J7BQF9"/>
<comment type="similarity">
    <text evidence="2">Belongs to the bacterial solute-binding protein 2 family.</text>
</comment>
<dbReference type="Gene3D" id="3.40.50.2300">
    <property type="match status" value="2"/>
</dbReference>
<feature type="signal peptide" evidence="4">
    <location>
        <begin position="1"/>
        <end position="21"/>
    </location>
</feature>
<organism evidence="6 7">
    <name type="scientific">Occallatibacter riparius</name>
    <dbReference type="NCBI Taxonomy" id="1002689"/>
    <lineage>
        <taxon>Bacteria</taxon>
        <taxon>Pseudomonadati</taxon>
        <taxon>Acidobacteriota</taxon>
        <taxon>Terriglobia</taxon>
        <taxon>Terriglobales</taxon>
        <taxon>Acidobacteriaceae</taxon>
        <taxon>Occallatibacter</taxon>
    </lineage>
</organism>
<dbReference type="KEGG" id="orp:MOP44_03605"/>
<dbReference type="PROSITE" id="PS51257">
    <property type="entry name" value="PROKAR_LIPOPROTEIN"/>
    <property type="match status" value="1"/>
</dbReference>
<dbReference type="InterPro" id="IPR025997">
    <property type="entry name" value="SBP_2_dom"/>
</dbReference>
<dbReference type="PANTHER" id="PTHR46847:SF1">
    <property type="entry name" value="D-ALLOSE-BINDING PERIPLASMIC PROTEIN-RELATED"/>
    <property type="match status" value="1"/>
</dbReference>
<dbReference type="PANTHER" id="PTHR46847">
    <property type="entry name" value="D-ALLOSE-BINDING PERIPLASMIC PROTEIN-RELATED"/>
    <property type="match status" value="1"/>
</dbReference>
<dbReference type="GO" id="GO:0030313">
    <property type="term" value="C:cell envelope"/>
    <property type="evidence" value="ECO:0007669"/>
    <property type="project" value="UniProtKB-SubCell"/>
</dbReference>
<evidence type="ECO:0000256" key="3">
    <source>
        <dbReference type="ARBA" id="ARBA00022729"/>
    </source>
</evidence>
<protein>
    <submittedName>
        <fullName evidence="6">Substrate-binding domain-containing protein</fullName>
    </submittedName>
</protein>
<dbReference type="Proteomes" id="UP001059380">
    <property type="component" value="Chromosome"/>
</dbReference>
<reference evidence="6" key="1">
    <citation type="submission" date="2021-04" db="EMBL/GenBank/DDBJ databases">
        <title>Phylogenetic analysis of Acidobacteriaceae.</title>
        <authorList>
            <person name="Qiu L."/>
            <person name="Zhang Q."/>
        </authorList>
    </citation>
    <scope>NUCLEOTIDE SEQUENCE</scope>
    <source>
        <strain evidence="6">DSM 25168</strain>
    </source>
</reference>
<evidence type="ECO:0000259" key="5">
    <source>
        <dbReference type="Pfam" id="PF13407"/>
    </source>
</evidence>
<dbReference type="GO" id="GO:0030246">
    <property type="term" value="F:carbohydrate binding"/>
    <property type="evidence" value="ECO:0007669"/>
    <property type="project" value="UniProtKB-ARBA"/>
</dbReference>
<dbReference type="Pfam" id="PF13407">
    <property type="entry name" value="Peripla_BP_4"/>
    <property type="match status" value="1"/>
</dbReference>